<evidence type="ECO:0000313" key="2">
    <source>
        <dbReference type="EMBL" id="CAB01710.3"/>
    </source>
</evidence>
<evidence type="ECO:0007829" key="5">
    <source>
        <dbReference type="PeptideAtlas" id="Q93726"/>
    </source>
</evidence>
<gene>
    <name evidence="2 4" type="primary">hpo-35</name>
    <name evidence="2" type="ORF">CELE_F45H11.3</name>
    <name evidence="4" type="ORF">F45H11.3</name>
</gene>
<organism evidence="2 3">
    <name type="scientific">Caenorhabditis elegans</name>
    <dbReference type="NCBI Taxonomy" id="6239"/>
    <lineage>
        <taxon>Eukaryota</taxon>
        <taxon>Metazoa</taxon>
        <taxon>Ecdysozoa</taxon>
        <taxon>Nematoda</taxon>
        <taxon>Chromadorea</taxon>
        <taxon>Rhabditida</taxon>
        <taxon>Rhabditina</taxon>
        <taxon>Rhabditomorpha</taxon>
        <taxon>Rhabditoidea</taxon>
        <taxon>Rhabditidae</taxon>
        <taxon>Peloderinae</taxon>
        <taxon>Caenorhabditis</taxon>
    </lineage>
</organism>
<evidence type="ECO:0000313" key="3">
    <source>
        <dbReference type="Proteomes" id="UP000001940"/>
    </source>
</evidence>
<feature type="compositionally biased region" description="Polar residues" evidence="1">
    <location>
        <begin position="1"/>
        <end position="15"/>
    </location>
</feature>
<dbReference type="PIR" id="T22251">
    <property type="entry name" value="T22251"/>
</dbReference>
<proteinExistence type="evidence at protein level"/>
<feature type="compositionally biased region" description="Low complexity" evidence="1">
    <location>
        <begin position="629"/>
        <end position="644"/>
    </location>
</feature>
<evidence type="ECO:0000313" key="4">
    <source>
        <dbReference type="WormBase" id="F45H11.3"/>
    </source>
</evidence>
<dbReference type="PeptideAtlas" id="Q93726"/>
<dbReference type="KEGG" id="cel:CELE_F45H11.3"/>
<accession>Q93726</accession>
<reference evidence="2 3" key="1">
    <citation type="journal article" date="1998" name="Science">
        <title>Genome sequence of the nematode C. elegans: a platform for investigating biology.</title>
        <authorList>
            <consortium name="The C. elegans sequencing consortium"/>
            <person name="Sulson J.E."/>
            <person name="Waterston R."/>
        </authorList>
    </citation>
    <scope>NUCLEOTIDE SEQUENCE [LARGE SCALE GENOMIC DNA]</scope>
    <source>
        <strain evidence="2 3">Bristol N2</strain>
    </source>
</reference>
<dbReference type="FunCoup" id="Q93726">
    <property type="interactions" value="1665"/>
</dbReference>
<name>Q93726_CAEEL</name>
<dbReference type="UCSC" id="F45H11.3b">
    <property type="organism name" value="c. elegans"/>
</dbReference>
<dbReference type="eggNOG" id="ENOG502TG1B">
    <property type="taxonomic scope" value="Eukaryota"/>
</dbReference>
<dbReference type="AGR" id="WB:WBGene00009744"/>
<dbReference type="InParanoid" id="Q93726"/>
<keyword evidence="3" id="KW-1185">Reference proteome</keyword>
<dbReference type="PANTHER" id="PTHR36942">
    <property type="entry name" value="PROTEIN CBG10268"/>
    <property type="match status" value="1"/>
</dbReference>
<feature type="compositionally biased region" description="Acidic residues" evidence="1">
    <location>
        <begin position="144"/>
        <end position="156"/>
    </location>
</feature>
<dbReference type="WormBase" id="F45H11.3">
    <property type="protein sequence ID" value="CE33785"/>
    <property type="gene ID" value="WBGene00009744"/>
    <property type="gene designation" value="hpo-35"/>
</dbReference>
<dbReference type="PANTHER" id="PTHR36942:SF1">
    <property type="entry name" value="IMMUNITY PROTEIN 72 OF POLYMORPHIC TOXIN SYSTEM-RELATED"/>
    <property type="match status" value="1"/>
</dbReference>
<feature type="region of interest" description="Disordered" evidence="1">
    <location>
        <begin position="124"/>
        <end position="189"/>
    </location>
</feature>
<dbReference type="AlphaFoldDB" id="Q93726"/>
<dbReference type="EMBL" id="BX284601">
    <property type="protein sequence ID" value="CAB01710.3"/>
    <property type="molecule type" value="Genomic_DNA"/>
</dbReference>
<dbReference type="PaxDb" id="6239-F45H11.3"/>
<feature type="compositionally biased region" description="Acidic residues" evidence="1">
    <location>
        <begin position="163"/>
        <end position="189"/>
    </location>
</feature>
<dbReference type="OrthoDB" id="5813382at2759"/>
<dbReference type="Proteomes" id="UP000001940">
    <property type="component" value="Chromosome I"/>
</dbReference>
<protein>
    <submittedName>
        <fullName evidence="2">PB1 domain-containing protein</fullName>
    </submittedName>
</protein>
<dbReference type="GeneID" id="172911"/>
<dbReference type="RefSeq" id="NP_001251364.1">
    <property type="nucleotide sequence ID" value="NM_001264435.3"/>
</dbReference>
<dbReference type="CTD" id="172911"/>
<keyword evidence="5" id="KW-1267">Proteomics identification</keyword>
<evidence type="ECO:0000256" key="1">
    <source>
        <dbReference type="SAM" id="MobiDB-lite"/>
    </source>
</evidence>
<feature type="region of interest" description="Disordered" evidence="1">
    <location>
        <begin position="1"/>
        <end position="22"/>
    </location>
</feature>
<sequence length="738" mass="83497">MPTMVMSQLPKSSGNARKRQKNKNDHIVAISYMYVGTPKKKFTFYVRERMLYRSNVEVTYEDVYNYLATISNDETVSLHYSVNGLYVPITTTGQLHTFIRHVHNDPTAFLYVENQDYVWNVTPQSKSHKMEKRVPNGGATPIDGDSEQYDSTEDEEVSHVEDENCDSEEISQDEEEYEDEEGEEYDDDDESRIAPILTDYTAPMIVSDKIPLKEAFVEPKPRGQTGQQQDTEVKHRLIRIGDPLASPAKKSPLSNRQWTESQAYHHVKNILSDTLSKKSMDSAPTLIAEQLVRDVWNPSFPYNEKVHEDTVALLAHSLGTGLLHYYNRILSRYAPCDISSDYSPRMEKLLKEELMPAHDPEFLIELVESATIVCCDMLESVQHLAQLQRQFDYFNNINEKYVKAKPNEKDPLPPLHDMYENLRTAVTSAYFGFNILEPMFPPGCECKEAIRLVTLELQKVHVALKVALMSSNSPQYVDEVKRFSIESIHSIIGKFTTKVCSQHNTIELALRSSEVSKWRSNVEVGFENWIRLRDKGLSHSQLSCQLYDTLLVRPTPYALQPKICTSVADGGGSKPSDDYADLISKPLNSGLKTGNFHNMIDATLAAFDNLSVEEKIIKETNGKAASNVAASHSTAPTTTTTSGEASGGGQATISKKMSPELQKMVDMMYKKTPPHNYVYPPPPKPGAILVPTGGLAHCRCSKNCTESLMEPAYEYVERFNEPRQTVWEKTKQKRFKKN</sequence>
<dbReference type="HOGENOM" id="CLU_376093_0_0_1"/>
<dbReference type="Bgee" id="WBGene00009744">
    <property type="expression patterns" value="Expressed in germ line (C elegans) and 4 other cell types or tissues"/>
</dbReference>
<feature type="region of interest" description="Disordered" evidence="1">
    <location>
        <begin position="623"/>
        <end position="652"/>
    </location>
</feature>
<dbReference type="OMA" id="EPRQTVW"/>